<keyword evidence="11" id="KW-0325">Glycoprotein</keyword>
<evidence type="ECO:0000256" key="10">
    <source>
        <dbReference type="ARBA" id="ARBA00023170"/>
    </source>
</evidence>
<reference evidence="17 18" key="1">
    <citation type="submission" date="2019-09" db="EMBL/GenBank/DDBJ databases">
        <title>Bird 10,000 Genomes (B10K) Project - Family phase.</title>
        <authorList>
            <person name="Zhang G."/>
        </authorList>
    </citation>
    <scope>NUCLEOTIDE SEQUENCE [LARGE SCALE GENOMIC DNA]</scope>
    <source>
        <strain evidence="17">B10K-DU-012-58</strain>
        <tissue evidence="17">Muscle</tissue>
    </source>
</reference>
<evidence type="ECO:0000256" key="13">
    <source>
        <dbReference type="ARBA" id="ARBA00064153"/>
    </source>
</evidence>
<accession>A0A7L2WMM5</accession>
<evidence type="ECO:0000256" key="12">
    <source>
        <dbReference type="ARBA" id="ARBA00058074"/>
    </source>
</evidence>
<dbReference type="FunFam" id="3.10.250.10:FF:000007">
    <property type="entry name" value="Soluble scavenger receptor cysteine-rich domain-containing protein SSC5D"/>
    <property type="match status" value="1"/>
</dbReference>
<feature type="non-terminal residue" evidence="17">
    <location>
        <position position="1"/>
    </location>
</feature>
<dbReference type="InterPro" id="IPR036772">
    <property type="entry name" value="SRCR-like_dom_sf"/>
</dbReference>
<dbReference type="InterPro" id="IPR001190">
    <property type="entry name" value="SRCR"/>
</dbReference>
<keyword evidence="9 15" id="KW-1015">Disulfide bond</keyword>
<comment type="subunit">
    <text evidence="13">Interacts with LGALS1 and laminin.</text>
</comment>
<protein>
    <recommendedName>
        <fullName evidence="14">Soluble scavenger receptor cysteine-rich domain-containing protein SSC5D</fullName>
    </recommendedName>
</protein>
<evidence type="ECO:0000256" key="9">
    <source>
        <dbReference type="ARBA" id="ARBA00023157"/>
    </source>
</evidence>
<evidence type="ECO:0000256" key="8">
    <source>
        <dbReference type="ARBA" id="ARBA00023136"/>
    </source>
</evidence>
<keyword evidence="8" id="KW-0472">Membrane</keyword>
<dbReference type="PROSITE" id="PS00420">
    <property type="entry name" value="SRCR_1"/>
    <property type="match status" value="1"/>
</dbReference>
<dbReference type="Gene3D" id="3.10.250.10">
    <property type="entry name" value="SRCR-like domain"/>
    <property type="match status" value="2"/>
</dbReference>
<dbReference type="FunFam" id="3.10.250.10:FF:000016">
    <property type="entry name" value="Scavenger receptor cysteine-rich protein type 12"/>
    <property type="match status" value="1"/>
</dbReference>
<evidence type="ECO:0000256" key="7">
    <source>
        <dbReference type="ARBA" id="ARBA00022989"/>
    </source>
</evidence>
<dbReference type="PROSITE" id="PS50287">
    <property type="entry name" value="SRCR_2"/>
    <property type="match status" value="2"/>
</dbReference>
<comment type="caution">
    <text evidence="15">Lacks conserved residue(s) required for the propagation of feature annotation.</text>
</comment>
<name>A0A7L2WMM5_PANHA</name>
<feature type="disulfide bond" evidence="15">
    <location>
        <begin position="31"/>
        <end position="92"/>
    </location>
</feature>
<evidence type="ECO:0000256" key="5">
    <source>
        <dbReference type="ARBA" id="ARBA00022729"/>
    </source>
</evidence>
<feature type="domain" description="SRCR" evidence="16">
    <location>
        <begin position="1"/>
        <end position="93"/>
    </location>
</feature>
<keyword evidence="3" id="KW-0964">Secreted</keyword>
<keyword evidence="5" id="KW-0732">Signal</keyword>
<dbReference type="SMART" id="SM00202">
    <property type="entry name" value="SR"/>
    <property type="match status" value="1"/>
</dbReference>
<evidence type="ECO:0000256" key="4">
    <source>
        <dbReference type="ARBA" id="ARBA00022692"/>
    </source>
</evidence>
<evidence type="ECO:0000313" key="17">
    <source>
        <dbReference type="EMBL" id="NXS70649.1"/>
    </source>
</evidence>
<dbReference type="Pfam" id="PF00530">
    <property type="entry name" value="SRCR"/>
    <property type="match status" value="2"/>
</dbReference>
<keyword evidence="4" id="KW-0812">Transmembrane</keyword>
<keyword evidence="7" id="KW-1133">Transmembrane helix</keyword>
<dbReference type="OrthoDB" id="536948at2759"/>
<evidence type="ECO:0000256" key="11">
    <source>
        <dbReference type="ARBA" id="ARBA00023180"/>
    </source>
</evidence>
<dbReference type="PANTHER" id="PTHR48071">
    <property type="entry name" value="SRCR DOMAIN-CONTAINING PROTEIN"/>
    <property type="match status" value="1"/>
</dbReference>
<keyword evidence="10" id="KW-0675">Receptor</keyword>
<dbReference type="GO" id="GO:0004252">
    <property type="term" value="F:serine-type endopeptidase activity"/>
    <property type="evidence" value="ECO:0007669"/>
    <property type="project" value="TreeGrafter"/>
</dbReference>
<sequence>RCAGRVEVLHNQQWGTVCDDGWDLSDAAVVCRQLGCGTATTAPTGASFGRGLDPIWLDRVACVGGENALVECRARPWGINSCTHEEDASVVCSATVTRKPPPWTCGPLVLNAASPASLPADEVRTEVRLAGPNRCAGRVEVLYAGQWGTVCDDGWDLNNAAVVCRQLGCG</sequence>
<dbReference type="EMBL" id="VYZV01022004">
    <property type="protein sequence ID" value="NXS70649.1"/>
    <property type="molecule type" value="Genomic_DNA"/>
</dbReference>
<comment type="caution">
    <text evidence="17">The sequence shown here is derived from an EMBL/GenBank/DDBJ whole genome shotgun (WGS) entry which is preliminary data.</text>
</comment>
<dbReference type="GO" id="GO:0031638">
    <property type="term" value="P:zymogen activation"/>
    <property type="evidence" value="ECO:0007669"/>
    <property type="project" value="TreeGrafter"/>
</dbReference>
<feature type="disulfide bond" evidence="15">
    <location>
        <begin position="62"/>
        <end position="72"/>
    </location>
</feature>
<proteinExistence type="predicted"/>
<comment type="function">
    <text evidence="12">Binds to extracellular matrix proteins. Binds to pathogen-associated molecular patterns (PAMPs) present on the cell walls of Gram-positive and Gram-negative bacteria and fungi, behaving as a pattern recognition receptor (PRR). Induces bacterial and fungal aggregation and subsequent inhibition of PAMP-induced cytokine release. Does not possess intrinsic bactericidal activity. May play a role in the innate defense and homeostasis of certain epithelial surfaces.</text>
</comment>
<evidence type="ECO:0000256" key="14">
    <source>
        <dbReference type="ARBA" id="ARBA00069168"/>
    </source>
</evidence>
<dbReference type="AlphaFoldDB" id="A0A7L2WMM5"/>
<evidence type="ECO:0000256" key="6">
    <source>
        <dbReference type="ARBA" id="ARBA00022737"/>
    </source>
</evidence>
<organism evidence="17 18">
    <name type="scientific">Pandion haliaetus</name>
    <name type="common">Osprey</name>
    <name type="synonym">Falco haliaetus</name>
    <dbReference type="NCBI Taxonomy" id="56262"/>
    <lineage>
        <taxon>Eukaryota</taxon>
        <taxon>Metazoa</taxon>
        <taxon>Chordata</taxon>
        <taxon>Craniata</taxon>
        <taxon>Vertebrata</taxon>
        <taxon>Euteleostomi</taxon>
        <taxon>Archelosauria</taxon>
        <taxon>Archosauria</taxon>
        <taxon>Dinosauria</taxon>
        <taxon>Saurischia</taxon>
        <taxon>Theropoda</taxon>
        <taxon>Coelurosauria</taxon>
        <taxon>Aves</taxon>
        <taxon>Neognathae</taxon>
        <taxon>Neoaves</taxon>
        <taxon>Telluraves</taxon>
        <taxon>Accipitrimorphae</taxon>
        <taxon>Accipitriformes</taxon>
        <taxon>Pandionidae</taxon>
        <taxon>Pandion</taxon>
    </lineage>
</organism>
<comment type="subcellular location">
    <subcellularLocation>
        <location evidence="1">Membrane</location>
        <topology evidence="1">Single-pass membrane protein</topology>
    </subcellularLocation>
    <subcellularLocation>
        <location evidence="2">Secreted</location>
    </subcellularLocation>
</comment>
<feature type="non-terminal residue" evidence="17">
    <location>
        <position position="170"/>
    </location>
</feature>
<keyword evidence="18" id="KW-1185">Reference proteome</keyword>
<dbReference type="GO" id="GO:0005886">
    <property type="term" value="C:plasma membrane"/>
    <property type="evidence" value="ECO:0007669"/>
    <property type="project" value="TreeGrafter"/>
</dbReference>
<evidence type="ECO:0000256" key="15">
    <source>
        <dbReference type="PROSITE-ProRule" id="PRU00196"/>
    </source>
</evidence>
<dbReference type="PANTHER" id="PTHR48071:SF15">
    <property type="entry name" value="SRCR DOMAIN-CONTAINING PROTEIN"/>
    <property type="match status" value="1"/>
</dbReference>
<evidence type="ECO:0000256" key="2">
    <source>
        <dbReference type="ARBA" id="ARBA00004613"/>
    </source>
</evidence>
<evidence type="ECO:0000256" key="1">
    <source>
        <dbReference type="ARBA" id="ARBA00004167"/>
    </source>
</evidence>
<evidence type="ECO:0000259" key="16">
    <source>
        <dbReference type="PROSITE" id="PS50287"/>
    </source>
</evidence>
<dbReference type="PRINTS" id="PR00258">
    <property type="entry name" value="SPERACTRCPTR"/>
</dbReference>
<evidence type="ECO:0000256" key="3">
    <source>
        <dbReference type="ARBA" id="ARBA00022525"/>
    </source>
</evidence>
<feature type="disulfide bond" evidence="15">
    <location>
        <begin position="18"/>
        <end position="82"/>
    </location>
</feature>
<feature type="domain" description="SRCR" evidence="16">
    <location>
        <begin position="127"/>
        <end position="170"/>
    </location>
</feature>
<dbReference type="Proteomes" id="UP000580171">
    <property type="component" value="Unassembled WGS sequence"/>
</dbReference>
<evidence type="ECO:0000313" key="18">
    <source>
        <dbReference type="Proteomes" id="UP000580171"/>
    </source>
</evidence>
<keyword evidence="6" id="KW-0677">Repeat</keyword>
<dbReference type="SUPFAM" id="SSF56487">
    <property type="entry name" value="SRCR-like"/>
    <property type="match status" value="2"/>
</dbReference>
<gene>
    <name evidence="17" type="primary">Dmbt1_8</name>
    <name evidence="17" type="ORF">PANHAL_R02630</name>
</gene>